<dbReference type="NCBIfam" id="TIGR02117">
    <property type="entry name" value="chp_urease_rgn"/>
    <property type="match status" value="1"/>
</dbReference>
<sequence length="215" mass="24905">MNYLKKIVKWVLLLLLLPFSYIIISLLLTFITVNAKNHPEINTETIYLSTNGVHLNIILPITQIEAAVLRDIKYFDDDSYLSFGWGEENFYINTPNWSDLTLRNAIKALFVQSSTLIHVSRHRAKQSDWTEVKLSKTQLKQLNSYLLHSFKIDENGHKTMLLDQGYTPSDDFYKAHGNYTILNTCNTWVNTGFKESGLKACLWTPFDFGLINKYE</sequence>
<name>A0ABS3SW81_9FLAO</name>
<dbReference type="InterPro" id="IPR011727">
    <property type="entry name" value="CHP02117"/>
</dbReference>
<evidence type="ECO:0000256" key="1">
    <source>
        <dbReference type="SAM" id="Phobius"/>
    </source>
</evidence>
<dbReference type="RefSeq" id="WP_208235064.1">
    <property type="nucleotide sequence ID" value="NZ_JAGEVG010000025.1"/>
</dbReference>
<protein>
    <submittedName>
        <fullName evidence="2">TIGR02117 family protein</fullName>
    </submittedName>
</protein>
<feature type="transmembrane region" description="Helical" evidence="1">
    <location>
        <begin position="12"/>
        <end position="33"/>
    </location>
</feature>
<evidence type="ECO:0000313" key="3">
    <source>
        <dbReference type="Proteomes" id="UP000681315"/>
    </source>
</evidence>
<gene>
    <name evidence="2" type="ORF">J4051_16925</name>
</gene>
<comment type="caution">
    <text evidence="2">The sequence shown here is derived from an EMBL/GenBank/DDBJ whole genome shotgun (WGS) entry which is preliminary data.</text>
</comment>
<organism evidence="2 3">
    <name type="scientific">Gelidibacter pelagius</name>
    <dbReference type="NCBI Taxonomy" id="2819985"/>
    <lineage>
        <taxon>Bacteria</taxon>
        <taxon>Pseudomonadati</taxon>
        <taxon>Bacteroidota</taxon>
        <taxon>Flavobacteriia</taxon>
        <taxon>Flavobacteriales</taxon>
        <taxon>Flavobacteriaceae</taxon>
        <taxon>Gelidibacter</taxon>
    </lineage>
</organism>
<reference evidence="2 3" key="1">
    <citation type="submission" date="2021-03" db="EMBL/GenBank/DDBJ databases">
        <title>Gelidibacter sp. nov., isolated from costal sediment.</title>
        <authorList>
            <person name="Lun K.-Y."/>
        </authorList>
    </citation>
    <scope>NUCLEOTIDE SEQUENCE [LARGE SCALE GENOMIC DNA]</scope>
    <source>
        <strain evidence="2 3">DF109</strain>
    </source>
</reference>
<dbReference type="Proteomes" id="UP000681315">
    <property type="component" value="Unassembled WGS sequence"/>
</dbReference>
<keyword evidence="3" id="KW-1185">Reference proteome</keyword>
<evidence type="ECO:0000313" key="2">
    <source>
        <dbReference type="EMBL" id="MBO3099957.1"/>
    </source>
</evidence>
<dbReference type="EMBL" id="JAGEVG010000025">
    <property type="protein sequence ID" value="MBO3099957.1"/>
    <property type="molecule type" value="Genomic_DNA"/>
</dbReference>
<dbReference type="Pfam" id="PF09601">
    <property type="entry name" value="DUF2459"/>
    <property type="match status" value="1"/>
</dbReference>
<keyword evidence="1" id="KW-0812">Transmembrane</keyword>
<proteinExistence type="predicted"/>
<accession>A0ABS3SW81</accession>
<keyword evidence="1" id="KW-1133">Transmembrane helix</keyword>
<keyword evidence="1" id="KW-0472">Membrane</keyword>